<comment type="similarity">
    <text evidence="10 11">Belongs to the TonB-dependent receptor family.</text>
</comment>
<dbReference type="InterPro" id="IPR012910">
    <property type="entry name" value="Plug_dom"/>
</dbReference>
<proteinExistence type="inferred from homology"/>
<evidence type="ECO:0000256" key="1">
    <source>
        <dbReference type="ARBA" id="ARBA00004571"/>
    </source>
</evidence>
<evidence type="ECO:0000256" key="9">
    <source>
        <dbReference type="ARBA" id="ARBA00023237"/>
    </source>
</evidence>
<dbReference type="Gene3D" id="2.170.130.10">
    <property type="entry name" value="TonB-dependent receptor, plug domain"/>
    <property type="match status" value="1"/>
</dbReference>
<keyword evidence="5" id="KW-0732">Signal</keyword>
<evidence type="ECO:0000256" key="4">
    <source>
        <dbReference type="ARBA" id="ARBA00022692"/>
    </source>
</evidence>
<dbReference type="SUPFAM" id="SSF56935">
    <property type="entry name" value="Porins"/>
    <property type="match status" value="1"/>
</dbReference>
<keyword evidence="4 10" id="KW-0812">Transmembrane</keyword>
<dbReference type="Proteomes" id="UP000596329">
    <property type="component" value="Chromosome"/>
</dbReference>
<dbReference type="PROSITE" id="PS52016">
    <property type="entry name" value="TONB_DEPENDENT_REC_3"/>
    <property type="match status" value="1"/>
</dbReference>
<evidence type="ECO:0000313" key="14">
    <source>
        <dbReference type="EMBL" id="QRE03608.1"/>
    </source>
</evidence>
<evidence type="ECO:0000259" key="12">
    <source>
        <dbReference type="Pfam" id="PF00593"/>
    </source>
</evidence>
<feature type="domain" description="TonB-dependent receptor plug" evidence="13">
    <location>
        <begin position="49"/>
        <end position="152"/>
    </location>
</feature>
<comment type="subcellular location">
    <subcellularLocation>
        <location evidence="1 10">Cell outer membrane</location>
        <topology evidence="1 10">Multi-pass membrane protein</topology>
    </subcellularLocation>
</comment>
<keyword evidence="8 14" id="KW-0675">Receptor</keyword>
<evidence type="ECO:0000256" key="2">
    <source>
        <dbReference type="ARBA" id="ARBA00022448"/>
    </source>
</evidence>
<dbReference type="Gene3D" id="2.40.170.20">
    <property type="entry name" value="TonB-dependent receptor, beta-barrel domain"/>
    <property type="match status" value="1"/>
</dbReference>
<dbReference type="GO" id="GO:0015344">
    <property type="term" value="F:siderophore uptake transmembrane transporter activity"/>
    <property type="evidence" value="ECO:0007669"/>
    <property type="project" value="TreeGrafter"/>
</dbReference>
<evidence type="ECO:0000259" key="13">
    <source>
        <dbReference type="Pfam" id="PF07715"/>
    </source>
</evidence>
<keyword evidence="7 10" id="KW-0472">Membrane</keyword>
<dbReference type="InterPro" id="IPR037066">
    <property type="entry name" value="Plug_dom_sf"/>
</dbReference>
<gene>
    <name evidence="14" type="ORF">H0H26_12065</name>
</gene>
<dbReference type="RefSeq" id="WP_203095908.1">
    <property type="nucleotide sequence ID" value="NZ_CP059075.1"/>
</dbReference>
<evidence type="ECO:0000256" key="3">
    <source>
        <dbReference type="ARBA" id="ARBA00022452"/>
    </source>
</evidence>
<dbReference type="CDD" id="cd01347">
    <property type="entry name" value="ligand_gated_channel"/>
    <property type="match status" value="1"/>
</dbReference>
<evidence type="ECO:0000256" key="10">
    <source>
        <dbReference type="PROSITE-ProRule" id="PRU01360"/>
    </source>
</evidence>
<dbReference type="EMBL" id="CP059075">
    <property type="protein sequence ID" value="QRE03608.1"/>
    <property type="molecule type" value="Genomic_DNA"/>
</dbReference>
<evidence type="ECO:0000313" key="15">
    <source>
        <dbReference type="Proteomes" id="UP000596329"/>
    </source>
</evidence>
<organism evidence="14 15">
    <name type="scientific">Flavobacterium psychrophilum</name>
    <dbReference type="NCBI Taxonomy" id="96345"/>
    <lineage>
        <taxon>Bacteria</taxon>
        <taxon>Pseudomonadati</taxon>
        <taxon>Bacteroidota</taxon>
        <taxon>Flavobacteriia</taxon>
        <taxon>Flavobacteriales</taxon>
        <taxon>Flavobacteriaceae</taxon>
        <taxon>Flavobacterium</taxon>
    </lineage>
</organism>
<keyword evidence="3 10" id="KW-1134">Transmembrane beta strand</keyword>
<accession>A0A7U2NEM1</accession>
<dbReference type="PANTHER" id="PTHR30069:SF29">
    <property type="entry name" value="HEMOGLOBIN AND HEMOGLOBIN-HAPTOGLOBIN-BINDING PROTEIN 1-RELATED"/>
    <property type="match status" value="1"/>
</dbReference>
<dbReference type="InterPro" id="IPR039426">
    <property type="entry name" value="TonB-dep_rcpt-like"/>
</dbReference>
<evidence type="ECO:0000256" key="5">
    <source>
        <dbReference type="ARBA" id="ARBA00022729"/>
    </source>
</evidence>
<keyword evidence="9 10" id="KW-0998">Cell outer membrane</keyword>
<dbReference type="AlphaFoldDB" id="A0A7U2NEM1"/>
<evidence type="ECO:0000256" key="8">
    <source>
        <dbReference type="ARBA" id="ARBA00023170"/>
    </source>
</evidence>
<dbReference type="InterPro" id="IPR036942">
    <property type="entry name" value="Beta-barrel_TonB_sf"/>
</dbReference>
<dbReference type="Pfam" id="PF00593">
    <property type="entry name" value="TonB_dep_Rec_b-barrel"/>
    <property type="match status" value="1"/>
</dbReference>
<evidence type="ECO:0000256" key="11">
    <source>
        <dbReference type="RuleBase" id="RU003357"/>
    </source>
</evidence>
<protein>
    <submittedName>
        <fullName evidence="14">TonB-dependent receptor</fullName>
    </submittedName>
</protein>
<dbReference type="GO" id="GO:0009279">
    <property type="term" value="C:cell outer membrane"/>
    <property type="evidence" value="ECO:0007669"/>
    <property type="project" value="UniProtKB-SubCell"/>
</dbReference>
<evidence type="ECO:0000256" key="7">
    <source>
        <dbReference type="ARBA" id="ARBA00023136"/>
    </source>
</evidence>
<sequence length="690" mass="78766">MVINKAFGLHLLLLSFVGFSQEKQLSDSVKVATLNDVVITATRTERQLSSLPLPISIITSADISKAGISRLNEILTEQTGLITVPDFGGAEGIQVQGLDAAYTLILIDGVPLVGRSAGTLDLSRISVGNIDRIEIVKGASSSLYGSEALAGVINIITKKPKSDHFSGNLSYRYASFNTHDATANFVWKKKKFSGSFFTNYFDTNGYDLDKKNSLQTVEPYYNTTIQPKLYYDFSDKLKLIVGTRFYHQKQDNKTIINNKNYQGDAVINEWNSQIKLEHNWNSKINSEYEIYLTNYKTDAFLNNSKNILFEESFYDQWLIRPEIRTTFSINNNKLTAGIGINHETLDRTYFGINANFNSQYGFLQYDYNPSKKWNILAGFRYDNHNQYKSQLSPKIAINYKVTDHLSLKTAVGYGFKAPDFRQLYFDFTNSSVGYTVLGYNVADTRLNALDNQGQILKRIKDISFDNPLKPESSLNFNLGIFYQRSKLKIEVNAFYNAISNLIDTRAIAIKYTGQNVFSYYNVGKIFTYGTEFNSAYSFSNNLKISLGYQYLIAKDKSVIDDFETHQYIRDSQTLETIKINKVAYFGLFNRSKHTANVKFLYMIPKIKTDINLRVFYRSKYGLFDTNNNQVLDVYDDFVKGYFITNVSISKQIKEKFSFQVGANNLLDYTNPKEISNLSGRQIFGKLQFNF</sequence>
<reference evidence="14 15" key="1">
    <citation type="submission" date="2020-07" db="EMBL/GenBank/DDBJ databases">
        <title>Genomic characterization of Flavobacterium psychrophilum strains.</title>
        <authorList>
            <person name="Castillo D."/>
            <person name="Jorgensen J."/>
            <person name="Middelboe M."/>
        </authorList>
    </citation>
    <scope>NUCLEOTIDE SEQUENCE [LARGE SCALE GENOMIC DNA]</scope>
    <source>
        <strain evidence="14 15">FPS-R7</strain>
    </source>
</reference>
<evidence type="ECO:0000256" key="6">
    <source>
        <dbReference type="ARBA" id="ARBA00023077"/>
    </source>
</evidence>
<name>A0A7U2NEM1_FLAPS</name>
<dbReference type="GO" id="GO:0044718">
    <property type="term" value="P:siderophore transmembrane transport"/>
    <property type="evidence" value="ECO:0007669"/>
    <property type="project" value="TreeGrafter"/>
</dbReference>
<feature type="domain" description="TonB-dependent receptor-like beta-barrel" evidence="12">
    <location>
        <begin position="171"/>
        <end position="665"/>
    </location>
</feature>
<keyword evidence="2 10" id="KW-0813">Transport</keyword>
<dbReference type="Pfam" id="PF07715">
    <property type="entry name" value="Plug"/>
    <property type="match status" value="1"/>
</dbReference>
<keyword evidence="6 11" id="KW-0798">TonB box</keyword>
<dbReference type="PANTHER" id="PTHR30069">
    <property type="entry name" value="TONB-DEPENDENT OUTER MEMBRANE RECEPTOR"/>
    <property type="match status" value="1"/>
</dbReference>
<dbReference type="InterPro" id="IPR000531">
    <property type="entry name" value="Beta-barrel_TonB"/>
</dbReference>